<dbReference type="Proteomes" id="UP000328092">
    <property type="component" value="Unassembled WGS sequence"/>
</dbReference>
<keyword evidence="1" id="KW-0732">Signal</keyword>
<keyword evidence="3" id="KW-1185">Reference proteome</keyword>
<dbReference type="RefSeq" id="WP_229173229.1">
    <property type="nucleotide sequence ID" value="NZ_CAADFB020000021.1"/>
</dbReference>
<feature type="chain" id="PRO_5021383921" description="Phosphate starvation-inducible protein PsiF" evidence="1">
    <location>
        <begin position="28"/>
        <end position="85"/>
    </location>
</feature>
<protein>
    <recommendedName>
        <fullName evidence="4">Phosphate starvation-inducible protein PsiF</fullName>
    </recommendedName>
</protein>
<name>A0A508SXX3_9BRAD</name>
<proteinExistence type="predicted"/>
<organism evidence="2 3">
    <name type="scientific">Bradyrhizobium ivorense</name>
    <dbReference type="NCBI Taxonomy" id="2511166"/>
    <lineage>
        <taxon>Bacteria</taxon>
        <taxon>Pseudomonadati</taxon>
        <taxon>Pseudomonadota</taxon>
        <taxon>Alphaproteobacteria</taxon>
        <taxon>Hyphomicrobiales</taxon>
        <taxon>Nitrobacteraceae</taxon>
        <taxon>Bradyrhizobium</taxon>
    </lineage>
</organism>
<gene>
    <name evidence="2" type="ORF">CI1B_08950</name>
</gene>
<evidence type="ECO:0000313" key="2">
    <source>
        <dbReference type="EMBL" id="VIO65788.1"/>
    </source>
</evidence>
<reference evidence="2" key="1">
    <citation type="submission" date="2019-02" db="EMBL/GenBank/DDBJ databases">
        <authorList>
            <person name="Pothier F.J."/>
        </authorList>
    </citation>
    <scope>NUCLEOTIDE SEQUENCE</scope>
    <source>
        <strain evidence="2">CI-1B</strain>
    </source>
</reference>
<accession>A0A508SXX3</accession>
<comment type="caution">
    <text evidence="2">The sequence shown here is derived from an EMBL/GenBank/DDBJ whole genome shotgun (WGS) entry which is preliminary data.</text>
</comment>
<evidence type="ECO:0000313" key="3">
    <source>
        <dbReference type="Proteomes" id="UP000328092"/>
    </source>
</evidence>
<evidence type="ECO:0000256" key="1">
    <source>
        <dbReference type="SAM" id="SignalP"/>
    </source>
</evidence>
<evidence type="ECO:0008006" key="4">
    <source>
        <dbReference type="Google" id="ProtNLM"/>
    </source>
</evidence>
<dbReference type="EMBL" id="CAADFC020000004">
    <property type="protein sequence ID" value="VIO65788.1"/>
    <property type="molecule type" value="Genomic_DNA"/>
</dbReference>
<feature type="signal peptide" evidence="1">
    <location>
        <begin position="1"/>
        <end position="27"/>
    </location>
</feature>
<sequence>MFPSLKFGCTLVLAGLAASLVPNVASAITAEVARKCQALTAAQFPPRLPGNPAAGSAKGSGRAQIDYYNKCVANGGKPDEGAAPK</sequence>
<dbReference type="AlphaFoldDB" id="A0A508SXX3"/>